<evidence type="ECO:0000256" key="7">
    <source>
        <dbReference type="PIRSR" id="PIRSR600821-50"/>
    </source>
</evidence>
<dbReference type="HAMAP" id="MF_01201">
    <property type="entry name" value="Ala_racemase"/>
    <property type="match status" value="1"/>
</dbReference>
<dbReference type="GO" id="GO:0005829">
    <property type="term" value="C:cytosol"/>
    <property type="evidence" value="ECO:0007669"/>
    <property type="project" value="TreeGrafter"/>
</dbReference>
<reference evidence="10" key="1">
    <citation type="submission" date="2021-02" db="EMBL/GenBank/DDBJ databases">
        <title>Thiocyanate and organic carbon inputs drive convergent selection for specific autotrophic Afipia and Thiobacillus strains within complex microbiomes.</title>
        <authorList>
            <person name="Huddy R.J."/>
            <person name="Sachdeva R."/>
            <person name="Kadzinga F."/>
            <person name="Kantor R.S."/>
            <person name="Harrison S.T.L."/>
            <person name="Banfield J.F."/>
        </authorList>
    </citation>
    <scope>NUCLEOTIDE SEQUENCE</scope>
    <source>
        <strain evidence="10">SCN18_10_11_15_R4_P_38_20</strain>
    </source>
</reference>
<dbReference type="InterPro" id="IPR000821">
    <property type="entry name" value="Ala_racemase"/>
</dbReference>
<dbReference type="Proteomes" id="UP000664414">
    <property type="component" value="Unassembled WGS sequence"/>
</dbReference>
<evidence type="ECO:0000259" key="9">
    <source>
        <dbReference type="SMART" id="SM01005"/>
    </source>
</evidence>
<comment type="catalytic activity">
    <reaction evidence="1 6">
        <text>L-alanine = D-alanine</text>
        <dbReference type="Rhea" id="RHEA:20249"/>
        <dbReference type="ChEBI" id="CHEBI:57416"/>
        <dbReference type="ChEBI" id="CHEBI:57972"/>
        <dbReference type="EC" id="5.1.1.1"/>
    </reaction>
</comment>
<keyword evidence="4 6" id="KW-0663">Pyridoxal phosphate</keyword>
<dbReference type="Pfam" id="PF01168">
    <property type="entry name" value="Ala_racemase_N"/>
    <property type="match status" value="1"/>
</dbReference>
<dbReference type="InterPro" id="IPR009006">
    <property type="entry name" value="Ala_racemase/Decarboxylase_C"/>
</dbReference>
<dbReference type="NCBIfam" id="TIGR00492">
    <property type="entry name" value="alr"/>
    <property type="match status" value="1"/>
</dbReference>
<dbReference type="PRINTS" id="PR00992">
    <property type="entry name" value="ALARACEMASE"/>
</dbReference>
<comment type="cofactor">
    <cofactor evidence="2 6 7">
        <name>pyridoxal 5'-phosphate</name>
        <dbReference type="ChEBI" id="CHEBI:597326"/>
    </cofactor>
</comment>
<comment type="similarity">
    <text evidence="6">Belongs to the alanine racemase family.</text>
</comment>
<dbReference type="InterPro" id="IPR001608">
    <property type="entry name" value="Ala_racemase_N"/>
</dbReference>
<dbReference type="EC" id="5.1.1.1" evidence="3 6"/>
<evidence type="ECO:0000256" key="6">
    <source>
        <dbReference type="HAMAP-Rule" id="MF_01201"/>
    </source>
</evidence>
<dbReference type="SUPFAM" id="SSF51419">
    <property type="entry name" value="PLP-binding barrel"/>
    <property type="match status" value="1"/>
</dbReference>
<evidence type="ECO:0000256" key="8">
    <source>
        <dbReference type="PIRSR" id="PIRSR600821-52"/>
    </source>
</evidence>
<evidence type="ECO:0000256" key="4">
    <source>
        <dbReference type="ARBA" id="ARBA00022898"/>
    </source>
</evidence>
<evidence type="ECO:0000256" key="3">
    <source>
        <dbReference type="ARBA" id="ARBA00013089"/>
    </source>
</evidence>
<dbReference type="GO" id="GO:0030632">
    <property type="term" value="P:D-alanine biosynthetic process"/>
    <property type="evidence" value="ECO:0007669"/>
    <property type="project" value="UniProtKB-UniRule"/>
</dbReference>
<evidence type="ECO:0000256" key="5">
    <source>
        <dbReference type="ARBA" id="ARBA00023235"/>
    </source>
</evidence>
<dbReference type="SUPFAM" id="SSF50621">
    <property type="entry name" value="Alanine racemase C-terminal domain-like"/>
    <property type="match status" value="1"/>
</dbReference>
<dbReference type="InterPro" id="IPR011079">
    <property type="entry name" value="Ala_racemase_C"/>
</dbReference>
<protein>
    <recommendedName>
        <fullName evidence="3 6">Alanine racemase</fullName>
        <ecNumber evidence="3 6">5.1.1.1</ecNumber>
    </recommendedName>
</protein>
<dbReference type="PANTHER" id="PTHR30511">
    <property type="entry name" value="ALANINE RACEMASE"/>
    <property type="match status" value="1"/>
</dbReference>
<dbReference type="Pfam" id="PF00842">
    <property type="entry name" value="Ala_racemase_C"/>
    <property type="match status" value="1"/>
</dbReference>
<comment type="pathway">
    <text evidence="6">Amino-acid biosynthesis; D-alanine biosynthesis; D-alanine from L-alanine: step 1/1.</text>
</comment>
<dbReference type="CDD" id="cd00430">
    <property type="entry name" value="PLPDE_III_AR"/>
    <property type="match status" value="1"/>
</dbReference>
<dbReference type="Gene3D" id="3.20.20.10">
    <property type="entry name" value="Alanine racemase"/>
    <property type="match status" value="1"/>
</dbReference>
<dbReference type="GO" id="GO:0008784">
    <property type="term" value="F:alanine racemase activity"/>
    <property type="evidence" value="ECO:0007669"/>
    <property type="project" value="UniProtKB-UniRule"/>
</dbReference>
<dbReference type="GO" id="GO:0030170">
    <property type="term" value="F:pyridoxal phosphate binding"/>
    <property type="evidence" value="ECO:0007669"/>
    <property type="project" value="UniProtKB-UniRule"/>
</dbReference>
<feature type="active site" description="Proton acceptor; specific for L-alanine" evidence="6">
    <location>
        <position position="276"/>
    </location>
</feature>
<evidence type="ECO:0000313" key="11">
    <source>
        <dbReference type="Proteomes" id="UP000664414"/>
    </source>
</evidence>
<evidence type="ECO:0000313" key="10">
    <source>
        <dbReference type="EMBL" id="MBN9412801.1"/>
    </source>
</evidence>
<name>A0A8J7Q000_9PROT</name>
<feature type="modified residue" description="N6-(pyridoxal phosphate)lysine" evidence="6 7">
    <location>
        <position position="54"/>
    </location>
</feature>
<dbReference type="SMART" id="SM01005">
    <property type="entry name" value="Ala_racemase_C"/>
    <property type="match status" value="1"/>
</dbReference>
<dbReference type="EMBL" id="JAFKGL010000013">
    <property type="protein sequence ID" value="MBN9412801.1"/>
    <property type="molecule type" value="Genomic_DNA"/>
</dbReference>
<organism evidence="10 11">
    <name type="scientific">Candidatus Paracaedimonas acanthamoebae</name>
    <dbReference type="NCBI Taxonomy" id="244581"/>
    <lineage>
        <taxon>Bacteria</taxon>
        <taxon>Pseudomonadati</taxon>
        <taxon>Pseudomonadota</taxon>
        <taxon>Alphaproteobacteria</taxon>
        <taxon>Holosporales</taxon>
        <taxon>Caedimonadaceae</taxon>
        <taxon>Candidatus Paracaedimonas</taxon>
    </lineage>
</organism>
<feature type="binding site" evidence="6 8">
    <location>
        <position position="154"/>
    </location>
    <ligand>
        <name>substrate</name>
    </ligand>
</feature>
<accession>A0A8J7Q000</accession>
<keyword evidence="5 6" id="KW-0413">Isomerase</keyword>
<feature type="binding site" evidence="6 8">
    <location>
        <position position="324"/>
    </location>
    <ligand>
        <name>substrate</name>
    </ligand>
</feature>
<dbReference type="PANTHER" id="PTHR30511:SF0">
    <property type="entry name" value="ALANINE RACEMASE, CATABOLIC-RELATED"/>
    <property type="match status" value="1"/>
</dbReference>
<feature type="domain" description="Alanine racemase C-terminal" evidence="9">
    <location>
        <begin position="255"/>
        <end position="381"/>
    </location>
</feature>
<evidence type="ECO:0000256" key="2">
    <source>
        <dbReference type="ARBA" id="ARBA00001933"/>
    </source>
</evidence>
<sequence>MEGVKQESERSSFLKSVPAATTSVMMVDLQAIQHNYVLTQAHLKPGCQIAAVVKADSYGLGMSQISQALYAQGCRIFCVAFIEEGVRLRQALPYHDAKIIVFCGVLERTEDYFFESHLIPVLVDLGQVSRWSKFGQLKNQVLPAILHVDTGMTRNGLSFQDVMSLSQDPSSMDSFQLEMIISHLASSDEPENPQNEEQRQAFERCLKMLPQTAVSLANSNGIALGEAYHYDYVRPGLGLYGYADPYPERHNLRASLALYASIVQIQEAHLGQSVGYNATYQCKTPKRLATLGIGYADGIMRELSNKGHVYIGEFSAPIVGRISMDFMMVDVTDIPDSLCQVGAWVSVYSSAQNLREMASLAGTNPYELLTSQGKRAYRIYS</sequence>
<dbReference type="UniPathway" id="UPA00042">
    <property type="reaction ID" value="UER00497"/>
</dbReference>
<comment type="caution">
    <text evidence="10">The sequence shown here is derived from an EMBL/GenBank/DDBJ whole genome shotgun (WGS) entry which is preliminary data.</text>
</comment>
<gene>
    <name evidence="10" type="primary">alr</name>
    <name evidence="10" type="ORF">J0H12_02585</name>
</gene>
<dbReference type="Gene3D" id="2.40.37.10">
    <property type="entry name" value="Lyase, Ornithine Decarboxylase, Chain A, domain 1"/>
    <property type="match status" value="1"/>
</dbReference>
<dbReference type="InterPro" id="IPR029066">
    <property type="entry name" value="PLP-binding_barrel"/>
</dbReference>
<comment type="function">
    <text evidence="6">Catalyzes the interconversion of L-alanine and D-alanine. May also act on other amino acids.</text>
</comment>
<feature type="active site" description="Proton acceptor; specific for D-alanine" evidence="6">
    <location>
        <position position="54"/>
    </location>
</feature>
<proteinExistence type="inferred from homology"/>
<evidence type="ECO:0000256" key="1">
    <source>
        <dbReference type="ARBA" id="ARBA00000316"/>
    </source>
</evidence>
<dbReference type="AlphaFoldDB" id="A0A8J7Q000"/>